<evidence type="ECO:0000313" key="1">
    <source>
        <dbReference type="EMBL" id="DAE00215.1"/>
    </source>
</evidence>
<name>A0A8S5NZF2_9CAUD</name>
<dbReference type="EMBL" id="BK015301">
    <property type="protein sequence ID" value="DAE00215.1"/>
    <property type="molecule type" value="Genomic_DNA"/>
</dbReference>
<sequence>MSLLDETFNDAELGNEDFKVLLEDHLEILKSDANLSRMADIAPIDADRFEYDFYGILRLLNIQPKYYWVVMRVNNLHSPTDYRRNMLSIRIPDFDSVEKLYNYFKTINKKSAG</sequence>
<proteinExistence type="predicted"/>
<protein>
    <submittedName>
        <fullName evidence="1">Baseplate wedge protein</fullName>
    </submittedName>
</protein>
<reference evidence="1" key="1">
    <citation type="journal article" date="2021" name="Proc. Natl. Acad. Sci. U.S.A.">
        <title>A Catalog of Tens of Thousands of Viruses from Human Metagenomes Reveals Hidden Associations with Chronic Diseases.</title>
        <authorList>
            <person name="Tisza M.J."/>
            <person name="Buck C.B."/>
        </authorList>
    </citation>
    <scope>NUCLEOTIDE SEQUENCE</scope>
    <source>
        <strain evidence="1">CtLnO19</strain>
    </source>
</reference>
<organism evidence="1">
    <name type="scientific">Myoviridae sp. ctLnO19</name>
    <dbReference type="NCBI Taxonomy" id="2825085"/>
    <lineage>
        <taxon>Viruses</taxon>
        <taxon>Duplodnaviria</taxon>
        <taxon>Heunggongvirae</taxon>
        <taxon>Uroviricota</taxon>
        <taxon>Caudoviricetes</taxon>
    </lineage>
</organism>
<accession>A0A8S5NZF2</accession>